<dbReference type="CDD" id="cd00075">
    <property type="entry name" value="HATPase"/>
    <property type="match status" value="1"/>
</dbReference>
<dbReference type="CDD" id="cd00082">
    <property type="entry name" value="HisKA"/>
    <property type="match status" value="1"/>
</dbReference>
<keyword evidence="7" id="KW-0902">Two-component regulatory system</keyword>
<dbReference type="SMART" id="SM00388">
    <property type="entry name" value="HisKA"/>
    <property type="match status" value="1"/>
</dbReference>
<evidence type="ECO:0000313" key="11">
    <source>
        <dbReference type="Proteomes" id="UP000255234"/>
    </source>
</evidence>
<dbReference type="AlphaFoldDB" id="A0A378NV53"/>
<dbReference type="FunFam" id="3.30.565.10:FF:000006">
    <property type="entry name" value="Sensor histidine kinase WalK"/>
    <property type="match status" value="1"/>
</dbReference>
<dbReference type="PANTHER" id="PTHR43711:SF1">
    <property type="entry name" value="HISTIDINE KINASE 1"/>
    <property type="match status" value="1"/>
</dbReference>
<dbReference type="InterPro" id="IPR003661">
    <property type="entry name" value="HisK_dim/P_dom"/>
</dbReference>
<proteinExistence type="predicted"/>
<feature type="transmembrane region" description="Helical" evidence="8">
    <location>
        <begin position="171"/>
        <end position="190"/>
    </location>
</feature>
<dbReference type="Gene3D" id="1.10.287.130">
    <property type="match status" value="1"/>
</dbReference>
<dbReference type="InterPro" id="IPR005467">
    <property type="entry name" value="His_kinase_dom"/>
</dbReference>
<dbReference type="Pfam" id="PF00512">
    <property type="entry name" value="HisKA"/>
    <property type="match status" value="1"/>
</dbReference>
<protein>
    <recommendedName>
        <fullName evidence="3">histidine kinase</fullName>
        <ecNumber evidence="3">2.7.13.3</ecNumber>
    </recommendedName>
</protein>
<keyword evidence="6" id="KW-0418">Kinase</keyword>
<dbReference type="InterPro" id="IPR036890">
    <property type="entry name" value="HATPase_C_sf"/>
</dbReference>
<dbReference type="EMBL" id="UGPP01000001">
    <property type="protein sequence ID" value="STY72221.1"/>
    <property type="molecule type" value="Genomic_DNA"/>
</dbReference>
<evidence type="ECO:0000256" key="6">
    <source>
        <dbReference type="ARBA" id="ARBA00022777"/>
    </source>
</evidence>
<dbReference type="GO" id="GO:0000155">
    <property type="term" value="F:phosphorelay sensor kinase activity"/>
    <property type="evidence" value="ECO:0007669"/>
    <property type="project" value="InterPro"/>
</dbReference>
<dbReference type="Gene3D" id="3.30.565.10">
    <property type="entry name" value="Histidine kinase-like ATPase, C-terminal domain"/>
    <property type="match status" value="1"/>
</dbReference>
<evidence type="ECO:0000256" key="3">
    <source>
        <dbReference type="ARBA" id="ARBA00012438"/>
    </source>
</evidence>
<dbReference type="SUPFAM" id="SSF55874">
    <property type="entry name" value="ATPase domain of HSP90 chaperone/DNA topoisomerase II/histidine kinase"/>
    <property type="match status" value="1"/>
</dbReference>
<keyword evidence="5 10" id="KW-0808">Transferase</keyword>
<gene>
    <name evidence="10" type="primary">phoR_3</name>
    <name evidence="10" type="ORF">NCTC10571_02412</name>
</gene>
<evidence type="ECO:0000256" key="2">
    <source>
        <dbReference type="ARBA" id="ARBA00004370"/>
    </source>
</evidence>
<dbReference type="PANTHER" id="PTHR43711">
    <property type="entry name" value="TWO-COMPONENT HISTIDINE KINASE"/>
    <property type="match status" value="1"/>
</dbReference>
<evidence type="ECO:0000259" key="9">
    <source>
        <dbReference type="PROSITE" id="PS50109"/>
    </source>
</evidence>
<reference evidence="10 11" key="1">
    <citation type="submission" date="2018-06" db="EMBL/GenBank/DDBJ databases">
        <authorList>
            <consortium name="Pathogen Informatics"/>
            <person name="Doyle S."/>
        </authorList>
    </citation>
    <scope>NUCLEOTIDE SEQUENCE [LARGE SCALE GENOMIC DNA]</scope>
    <source>
        <strain evidence="10 11">NCTC10571</strain>
    </source>
</reference>
<keyword evidence="8" id="KW-0812">Transmembrane</keyword>
<evidence type="ECO:0000256" key="5">
    <source>
        <dbReference type="ARBA" id="ARBA00022679"/>
    </source>
</evidence>
<dbReference type="GO" id="GO:0016020">
    <property type="term" value="C:membrane"/>
    <property type="evidence" value="ECO:0007669"/>
    <property type="project" value="UniProtKB-SubCell"/>
</dbReference>
<dbReference type="EC" id="2.7.13.3" evidence="3"/>
<feature type="domain" description="Histidine kinase" evidence="9">
    <location>
        <begin position="214"/>
        <end position="429"/>
    </location>
</feature>
<dbReference type="InterPro" id="IPR004358">
    <property type="entry name" value="Sig_transdc_His_kin-like_C"/>
</dbReference>
<sequence>MFTKFKEKIVKDYCYLTVLLLLFVSFSLYIVGFSISYKSQLSHIKMLAIEESEDLFYKINTKDLKNFPKDDDNSPEEDNYFNKIFIYGYTKDHQLVFEHNNMEWSEKFITKIINDNSLSFHKVYFDFNLVDNRHLKYLIYMRYPLLENNVFLGEVYVGIEITHWVREQIRIFFILLIIISLSLFFVRYVAYKMANKAMQPVVQSFEQQKQFIANASHELRTPLSIIMSGLTVLKTDDENNLSKFSIDTIDDINDESLKMKKLIDNLLLSARNTNNTLTVHSTKFNLNNLINKIYTKFSLLAKNKQITLKISNPPDIFITADMSHIEQILAILVDNAIKYSDENSSIFITITEDKQCIKIAIKDSGPGISIEDLPHIFKPFYRANNTRTYYGNGLGLSIAQILAQKNHSNILVENNKEKGSCFTLIISKN</sequence>
<name>A0A378NV53_9FIRM</name>
<comment type="catalytic activity">
    <reaction evidence="1">
        <text>ATP + protein L-histidine = ADP + protein N-phospho-L-histidine.</text>
        <dbReference type="EC" id="2.7.13.3"/>
    </reaction>
</comment>
<evidence type="ECO:0000313" key="10">
    <source>
        <dbReference type="EMBL" id="STY72221.1"/>
    </source>
</evidence>
<dbReference type="InterPro" id="IPR003594">
    <property type="entry name" value="HATPase_dom"/>
</dbReference>
<evidence type="ECO:0000256" key="8">
    <source>
        <dbReference type="SAM" id="Phobius"/>
    </source>
</evidence>
<evidence type="ECO:0000256" key="1">
    <source>
        <dbReference type="ARBA" id="ARBA00000085"/>
    </source>
</evidence>
<dbReference type="InterPro" id="IPR050736">
    <property type="entry name" value="Sensor_HK_Regulatory"/>
</dbReference>
<accession>A0A378NV53</accession>
<evidence type="ECO:0000256" key="4">
    <source>
        <dbReference type="ARBA" id="ARBA00022553"/>
    </source>
</evidence>
<organism evidence="10 11">
    <name type="scientific">Megamonas hypermegale</name>
    <dbReference type="NCBI Taxonomy" id="158847"/>
    <lineage>
        <taxon>Bacteria</taxon>
        <taxon>Bacillati</taxon>
        <taxon>Bacillota</taxon>
        <taxon>Negativicutes</taxon>
        <taxon>Selenomonadales</taxon>
        <taxon>Selenomonadaceae</taxon>
        <taxon>Megamonas</taxon>
    </lineage>
</organism>
<comment type="subcellular location">
    <subcellularLocation>
        <location evidence="2">Membrane</location>
    </subcellularLocation>
</comment>
<evidence type="ECO:0000256" key="7">
    <source>
        <dbReference type="ARBA" id="ARBA00023012"/>
    </source>
</evidence>
<keyword evidence="8" id="KW-0472">Membrane</keyword>
<dbReference type="RefSeq" id="WP_115152264.1">
    <property type="nucleotide sequence ID" value="NZ_UGPP01000001.1"/>
</dbReference>
<dbReference type="InterPro" id="IPR036097">
    <property type="entry name" value="HisK_dim/P_sf"/>
</dbReference>
<keyword evidence="4" id="KW-0597">Phosphoprotein</keyword>
<keyword evidence="8" id="KW-1133">Transmembrane helix</keyword>
<dbReference type="PRINTS" id="PR00344">
    <property type="entry name" value="BCTRLSENSOR"/>
</dbReference>
<feature type="transmembrane region" description="Helical" evidence="8">
    <location>
        <begin position="12"/>
        <end position="37"/>
    </location>
</feature>
<dbReference type="SMART" id="SM00387">
    <property type="entry name" value="HATPase_c"/>
    <property type="match status" value="1"/>
</dbReference>
<dbReference type="PROSITE" id="PS50109">
    <property type="entry name" value="HIS_KIN"/>
    <property type="match status" value="1"/>
</dbReference>
<dbReference type="Pfam" id="PF02518">
    <property type="entry name" value="HATPase_c"/>
    <property type="match status" value="1"/>
</dbReference>
<dbReference type="SUPFAM" id="SSF47384">
    <property type="entry name" value="Homodimeric domain of signal transducing histidine kinase"/>
    <property type="match status" value="1"/>
</dbReference>
<dbReference type="Proteomes" id="UP000255234">
    <property type="component" value="Unassembled WGS sequence"/>
</dbReference>